<evidence type="ECO:0000313" key="10">
    <source>
        <dbReference type="Proteomes" id="UP000573793"/>
    </source>
</evidence>
<feature type="transmembrane region" description="Helical" evidence="6">
    <location>
        <begin position="628"/>
        <end position="653"/>
    </location>
</feature>
<dbReference type="GO" id="GO:0005886">
    <property type="term" value="C:plasma membrane"/>
    <property type="evidence" value="ECO:0007669"/>
    <property type="project" value="InterPro"/>
</dbReference>
<gene>
    <name evidence="9" type="primary">Tmc6</name>
    <name evidence="9" type="ORF">LOXLEU_R14972</name>
</gene>
<keyword evidence="10" id="KW-1185">Reference proteome</keyword>
<evidence type="ECO:0000256" key="5">
    <source>
        <dbReference type="ARBA" id="ARBA00023136"/>
    </source>
</evidence>
<feature type="non-terminal residue" evidence="9">
    <location>
        <position position="760"/>
    </location>
</feature>
<dbReference type="Proteomes" id="UP000573793">
    <property type="component" value="Unassembled WGS sequence"/>
</dbReference>
<dbReference type="PANTHER" id="PTHR23302">
    <property type="entry name" value="TRANSMEMBRANE CHANNEL-RELATED"/>
    <property type="match status" value="1"/>
</dbReference>
<feature type="domain" description="TMC" evidence="8">
    <location>
        <begin position="520"/>
        <end position="626"/>
    </location>
</feature>
<evidence type="ECO:0000256" key="7">
    <source>
        <dbReference type="SAM" id="MobiDB-lite"/>
    </source>
</evidence>
<dbReference type="InterPro" id="IPR012496">
    <property type="entry name" value="TMC_dom"/>
</dbReference>
<evidence type="ECO:0000313" key="9">
    <source>
        <dbReference type="EMBL" id="NXH02278.1"/>
    </source>
</evidence>
<organism evidence="9 10">
    <name type="scientific">Loxia leucoptera</name>
    <name type="common">White-winged crossbill</name>
    <dbReference type="NCBI Taxonomy" id="96539"/>
    <lineage>
        <taxon>Eukaryota</taxon>
        <taxon>Metazoa</taxon>
        <taxon>Chordata</taxon>
        <taxon>Craniata</taxon>
        <taxon>Vertebrata</taxon>
        <taxon>Euteleostomi</taxon>
        <taxon>Archelosauria</taxon>
        <taxon>Archosauria</taxon>
        <taxon>Dinosauria</taxon>
        <taxon>Saurischia</taxon>
        <taxon>Theropoda</taxon>
        <taxon>Coelurosauria</taxon>
        <taxon>Aves</taxon>
        <taxon>Neognathae</taxon>
        <taxon>Neoaves</taxon>
        <taxon>Telluraves</taxon>
        <taxon>Australaves</taxon>
        <taxon>Passeriformes</taxon>
        <taxon>Passeroidea</taxon>
        <taxon>Fringillidae</taxon>
        <taxon>Carduelinae</taxon>
        <taxon>Loxia</taxon>
    </lineage>
</organism>
<comment type="similarity">
    <text evidence="2 6">Belongs to the TMC family.</text>
</comment>
<feature type="region of interest" description="Disordered" evidence="7">
    <location>
        <begin position="53"/>
        <end position="72"/>
    </location>
</feature>
<protein>
    <recommendedName>
        <fullName evidence="6">Transmembrane channel-like protein</fullName>
    </recommendedName>
</protein>
<evidence type="ECO:0000256" key="4">
    <source>
        <dbReference type="ARBA" id="ARBA00022989"/>
    </source>
</evidence>
<feature type="non-terminal residue" evidence="9">
    <location>
        <position position="1"/>
    </location>
</feature>
<reference evidence="9 10" key="1">
    <citation type="submission" date="2019-09" db="EMBL/GenBank/DDBJ databases">
        <title>Bird 10,000 Genomes (B10K) Project - Family phase.</title>
        <authorList>
            <person name="Zhang G."/>
        </authorList>
    </citation>
    <scope>NUCLEOTIDE SEQUENCE [LARGE SCALE GENOMIC DNA]</scope>
    <source>
        <strain evidence="9">B10K-DU-001-19</strain>
        <tissue evidence="9">Muscle</tissue>
    </source>
</reference>
<dbReference type="AlphaFoldDB" id="A0A7K9GLH0"/>
<dbReference type="InterPro" id="IPR038900">
    <property type="entry name" value="TMC"/>
</dbReference>
<dbReference type="PANTHER" id="PTHR23302:SF4">
    <property type="entry name" value="TRANSMEMBRANE CHANNEL-LIKE PROTEIN 6"/>
    <property type="match status" value="1"/>
</dbReference>
<dbReference type="Pfam" id="PF07810">
    <property type="entry name" value="TMC"/>
    <property type="match status" value="1"/>
</dbReference>
<keyword evidence="5 6" id="KW-0472">Membrane</keyword>
<name>A0A7K9GLH0_LOXLE</name>
<comment type="subcellular location">
    <subcellularLocation>
        <location evidence="1 6">Membrane</location>
        <topology evidence="1 6">Multi-pass membrane protein</topology>
    </subcellularLocation>
</comment>
<accession>A0A7K9GLH0</accession>
<feature type="compositionally biased region" description="Basic and acidic residues" evidence="7">
    <location>
        <begin position="53"/>
        <end position="68"/>
    </location>
</feature>
<dbReference type="GO" id="GO:0008381">
    <property type="term" value="F:mechanosensitive monoatomic ion channel activity"/>
    <property type="evidence" value="ECO:0007669"/>
    <property type="project" value="TreeGrafter"/>
</dbReference>
<feature type="transmembrane region" description="Helical" evidence="6">
    <location>
        <begin position="233"/>
        <end position="260"/>
    </location>
</feature>
<evidence type="ECO:0000256" key="6">
    <source>
        <dbReference type="RuleBase" id="RU310713"/>
    </source>
</evidence>
<evidence type="ECO:0000256" key="3">
    <source>
        <dbReference type="ARBA" id="ARBA00022692"/>
    </source>
</evidence>
<feature type="transmembrane region" description="Helical" evidence="6">
    <location>
        <begin position="698"/>
        <end position="718"/>
    </location>
</feature>
<feature type="transmembrane region" description="Helical" evidence="6">
    <location>
        <begin position="451"/>
        <end position="474"/>
    </location>
</feature>
<feature type="transmembrane region" description="Helical" evidence="6">
    <location>
        <begin position="486"/>
        <end position="509"/>
    </location>
</feature>
<evidence type="ECO:0000256" key="1">
    <source>
        <dbReference type="ARBA" id="ARBA00004141"/>
    </source>
</evidence>
<comment type="caution">
    <text evidence="9">The sequence shown here is derived from an EMBL/GenBank/DDBJ whole genome shotgun (WGS) entry which is preliminary data.</text>
</comment>
<dbReference type="EMBL" id="VWZM01009012">
    <property type="protein sequence ID" value="NXH02278.1"/>
    <property type="molecule type" value="Genomic_DNA"/>
</dbReference>
<feature type="transmembrane region" description="Helical" evidence="6">
    <location>
        <begin position="582"/>
        <end position="607"/>
    </location>
</feature>
<proteinExistence type="inferred from homology"/>
<keyword evidence="3 6" id="KW-0812">Transmembrane</keyword>
<feature type="region of interest" description="Disordered" evidence="7">
    <location>
        <begin position="1"/>
        <end position="33"/>
    </location>
</feature>
<evidence type="ECO:0000256" key="2">
    <source>
        <dbReference type="ARBA" id="ARBA00006510"/>
    </source>
</evidence>
<sequence length="760" mass="86230">MSQPPSITLHVPEGSESDGQEPSPDNERALHTSFHQLILEQSSLIEADLEMELQERSTEPRQGEEHPSHSSASLQILASMPSRTIGRSLGAIISQYCNRTSGRPPLQQLCRAARPSLRHYDLETDPSRATLQEKRHLLVKELLSLSPSQCSHMLLTMPLSLAEKRILRGTGLHRGWEGSVQAPAPLFSPCSSPQGCRGLWYRLLSLLRAAQPGHYALKQIGGRFGSSVLSYFLFLKTLFMLNFFSFFILLAFVVVVQAVYPTASVSPQPFSGVELLTGAGYFTHSLLYYGYYSNTTLNDPCTSTPEGSVCPLPTPLLPYNLPLAYLFSVGVSFLVTCILLVYSVSRSFRESVKSSSGDLAIKVFCVWDFKVIQRRSVKLQCEKICTQLKELLAERRSRSRSQSRCQCLGHYLVVLLAWLLALGWVSGCVLAVHYFLEHMHTGSGRWQQEAILLVLPLVVSLLNALMPHLFNLLAMWEKQDSPVTQVSVAIIRNLILKMVILSLLCYHWLSRSVICSTEECWETCVGQDLYRFMVMDFIFTLLDTLFGELIWRLILEKRLKTKQRPEFDIARNVLELIYGQTLTWLGILFAPLLPAVQMLKLLLLFYIKKTSLMRNCQSPSKPWQASRMSTVFITLLCFPSFLGAAAFLSYTIWSVQPSETCGPFRGLETIYKSGKMWVLVLEKSNPNITWFAWVYQHLLENTCLLFFMSVALIAVIYFNIQVVRGRQRVICLLQEQIVNEGEDKLFLMQKLRSVYEQRGR</sequence>
<evidence type="ECO:0000259" key="8">
    <source>
        <dbReference type="Pfam" id="PF07810"/>
    </source>
</evidence>
<feature type="transmembrane region" description="Helical" evidence="6">
    <location>
        <begin position="408"/>
        <end position="436"/>
    </location>
</feature>
<keyword evidence="4 6" id="KW-1133">Transmembrane helix</keyword>
<feature type="transmembrane region" description="Helical" evidence="6">
    <location>
        <begin position="323"/>
        <end position="344"/>
    </location>
</feature>